<evidence type="ECO:0000313" key="3">
    <source>
        <dbReference type="EMBL" id="KAG7664528.1"/>
    </source>
</evidence>
<protein>
    <recommendedName>
        <fullName evidence="2">Enoyl-CoA hydratase/isomerase domain-containing protein</fullName>
    </recommendedName>
</protein>
<organism evidence="3 4">
    <name type="scientific">[Candida] subhashii</name>
    <dbReference type="NCBI Taxonomy" id="561895"/>
    <lineage>
        <taxon>Eukaryota</taxon>
        <taxon>Fungi</taxon>
        <taxon>Dikarya</taxon>
        <taxon>Ascomycota</taxon>
        <taxon>Saccharomycotina</taxon>
        <taxon>Pichiomycetes</taxon>
        <taxon>Debaryomycetaceae</taxon>
        <taxon>Spathaspora</taxon>
    </lineage>
</organism>
<dbReference type="Proteomes" id="UP000694255">
    <property type="component" value="Unassembled WGS sequence"/>
</dbReference>
<dbReference type="InterPro" id="IPR045004">
    <property type="entry name" value="ECH_dom"/>
</dbReference>
<dbReference type="InterPro" id="IPR051053">
    <property type="entry name" value="ECH/Chromodomain_protein"/>
</dbReference>
<evidence type="ECO:0000259" key="2">
    <source>
        <dbReference type="Pfam" id="PF16113"/>
    </source>
</evidence>
<accession>A0A8J5QLW8</accession>
<evidence type="ECO:0000313" key="4">
    <source>
        <dbReference type="Proteomes" id="UP000694255"/>
    </source>
</evidence>
<feature type="domain" description="Enoyl-CoA hydratase/isomerase" evidence="2">
    <location>
        <begin position="14"/>
        <end position="111"/>
    </location>
</feature>
<comment type="caution">
    <text evidence="3">The sequence shown here is derived from an EMBL/GenBank/DDBJ whole genome shotgun (WGS) entry which is preliminary data.</text>
</comment>
<dbReference type="Pfam" id="PF16113">
    <property type="entry name" value="ECH_2"/>
    <property type="match status" value="1"/>
</dbReference>
<gene>
    <name evidence="3" type="ORF">J8A68_001954</name>
</gene>
<name>A0A8J5QLW8_9ASCO</name>
<dbReference type="EMBL" id="JAGSYN010000078">
    <property type="protein sequence ID" value="KAG7664528.1"/>
    <property type="molecule type" value="Genomic_DNA"/>
</dbReference>
<reference evidence="3 4" key="1">
    <citation type="journal article" date="2021" name="DNA Res.">
        <title>Genome analysis of Candida subhashii reveals its hybrid nature and dual mitochondrial genome conformations.</title>
        <authorList>
            <person name="Mixao V."/>
            <person name="Hegedusova E."/>
            <person name="Saus E."/>
            <person name="Pryszcz L.P."/>
            <person name="Cillingova A."/>
            <person name="Nosek J."/>
            <person name="Gabaldon T."/>
        </authorList>
    </citation>
    <scope>NUCLEOTIDE SEQUENCE [LARGE SCALE GENOMIC DNA]</scope>
    <source>
        <strain evidence="3 4">CBS 10753</strain>
    </source>
</reference>
<evidence type="ECO:0000256" key="1">
    <source>
        <dbReference type="ARBA" id="ARBA00023235"/>
    </source>
</evidence>
<dbReference type="RefSeq" id="XP_049264760.1">
    <property type="nucleotide sequence ID" value="XM_049405652.1"/>
</dbReference>
<dbReference type="GO" id="GO:0005782">
    <property type="term" value="C:peroxisomal matrix"/>
    <property type="evidence" value="ECO:0007669"/>
    <property type="project" value="TreeGrafter"/>
</dbReference>
<keyword evidence="1" id="KW-0413">Isomerase</keyword>
<feature type="non-terminal residue" evidence="3">
    <location>
        <position position="115"/>
    </location>
</feature>
<dbReference type="GO" id="GO:0016853">
    <property type="term" value="F:isomerase activity"/>
    <property type="evidence" value="ECO:0007669"/>
    <property type="project" value="UniProtKB-KW"/>
</dbReference>
<dbReference type="PANTHER" id="PTHR43684">
    <property type="match status" value="1"/>
</dbReference>
<dbReference type="GO" id="GO:0006635">
    <property type="term" value="P:fatty acid beta-oxidation"/>
    <property type="evidence" value="ECO:0007669"/>
    <property type="project" value="TreeGrafter"/>
</dbReference>
<dbReference type="AlphaFoldDB" id="A0A8J5QLW8"/>
<dbReference type="PANTHER" id="PTHR43684:SF1">
    <property type="entry name" value="ENOYL-COA DELTA ISOMERASE 2"/>
    <property type="match status" value="1"/>
</dbReference>
<proteinExistence type="predicted"/>
<dbReference type="GeneID" id="73468755"/>
<keyword evidence="4" id="KW-1185">Reference proteome</keyword>
<dbReference type="OrthoDB" id="2018133at2759"/>
<sequence length="115" mass="12423">MSDAITYEVKGRAAIITLNNPKILNALTYQQYDEICGFLNRAKDEPDTVITLIQSSGRAFSAGANAAAISKLDNKLETWLDKSIARQVYLVQTFAQHKKILAVALNGPAIGLSAA</sequence>